<dbReference type="SUPFAM" id="SSF47384">
    <property type="entry name" value="Homodimeric domain of signal transducing histidine kinase"/>
    <property type="match status" value="1"/>
</dbReference>
<dbReference type="GO" id="GO:0005886">
    <property type="term" value="C:plasma membrane"/>
    <property type="evidence" value="ECO:0007669"/>
    <property type="project" value="UniProtKB-SubCell"/>
</dbReference>
<dbReference type="RefSeq" id="WP_087918230.1">
    <property type="nucleotide sequence ID" value="NZ_CP021780.1"/>
</dbReference>
<feature type="domain" description="Histidine kinase" evidence="15">
    <location>
        <begin position="239"/>
        <end position="452"/>
    </location>
</feature>
<dbReference type="InterPro" id="IPR036890">
    <property type="entry name" value="HATPase_C_sf"/>
</dbReference>
<keyword evidence="4" id="KW-1003">Cell membrane</keyword>
<dbReference type="SUPFAM" id="SSF55874">
    <property type="entry name" value="ATPase domain of HSP90 chaperone/DNA topoisomerase II/histidine kinase"/>
    <property type="match status" value="1"/>
</dbReference>
<dbReference type="InterPro" id="IPR003660">
    <property type="entry name" value="HAMP_dom"/>
</dbReference>
<gene>
    <name evidence="17" type="ORF">B9T62_27860</name>
</gene>
<dbReference type="GO" id="GO:0000155">
    <property type="term" value="F:phosphorelay sensor kinase activity"/>
    <property type="evidence" value="ECO:0007669"/>
    <property type="project" value="InterPro"/>
</dbReference>
<dbReference type="CDD" id="cd06225">
    <property type="entry name" value="HAMP"/>
    <property type="match status" value="1"/>
</dbReference>
<dbReference type="InterPro" id="IPR003594">
    <property type="entry name" value="HATPase_dom"/>
</dbReference>
<reference evidence="17 18" key="1">
    <citation type="submission" date="2017-06" db="EMBL/GenBank/DDBJ databases">
        <title>Complete genome sequence of Paenibacillus donghaensis KCTC 13049T isolated from East Sea sediment, South Korea.</title>
        <authorList>
            <person name="Jung B.K."/>
            <person name="Hong S.-J."/>
            <person name="Shin J.-H."/>
        </authorList>
    </citation>
    <scope>NUCLEOTIDE SEQUENCE [LARGE SCALE GENOMIC DNA]</scope>
    <source>
        <strain evidence="17 18">KCTC 13049</strain>
    </source>
</reference>
<dbReference type="InterPro" id="IPR005467">
    <property type="entry name" value="His_kinase_dom"/>
</dbReference>
<dbReference type="KEGG" id="pdh:B9T62_27860"/>
<evidence type="ECO:0000256" key="6">
    <source>
        <dbReference type="ARBA" id="ARBA00022679"/>
    </source>
</evidence>
<dbReference type="InterPro" id="IPR003661">
    <property type="entry name" value="HisK_dim/P_dom"/>
</dbReference>
<comment type="subcellular location">
    <subcellularLocation>
        <location evidence="2">Cell membrane</location>
        <topology evidence="2">Multi-pass membrane protein</topology>
    </subcellularLocation>
</comment>
<dbReference type="SMART" id="SM00388">
    <property type="entry name" value="HisKA"/>
    <property type="match status" value="1"/>
</dbReference>
<evidence type="ECO:0000256" key="8">
    <source>
        <dbReference type="ARBA" id="ARBA00022741"/>
    </source>
</evidence>
<keyword evidence="12" id="KW-0902">Two-component regulatory system</keyword>
<dbReference type="PROSITE" id="PS50109">
    <property type="entry name" value="HIS_KIN"/>
    <property type="match status" value="1"/>
</dbReference>
<evidence type="ECO:0000256" key="9">
    <source>
        <dbReference type="ARBA" id="ARBA00022777"/>
    </source>
</evidence>
<evidence type="ECO:0000259" key="15">
    <source>
        <dbReference type="PROSITE" id="PS50109"/>
    </source>
</evidence>
<dbReference type="Gene3D" id="3.30.565.10">
    <property type="entry name" value="Histidine kinase-like ATPase, C-terminal domain"/>
    <property type="match status" value="1"/>
</dbReference>
<dbReference type="InterPro" id="IPR004358">
    <property type="entry name" value="Sig_transdc_His_kin-like_C"/>
</dbReference>
<evidence type="ECO:0000313" key="18">
    <source>
        <dbReference type="Proteomes" id="UP000249890"/>
    </source>
</evidence>
<dbReference type="Gene3D" id="1.10.287.130">
    <property type="match status" value="1"/>
</dbReference>
<evidence type="ECO:0000256" key="5">
    <source>
        <dbReference type="ARBA" id="ARBA00022553"/>
    </source>
</evidence>
<dbReference type="Pfam" id="PF02518">
    <property type="entry name" value="HATPase_c"/>
    <property type="match status" value="1"/>
</dbReference>
<keyword evidence="11 14" id="KW-1133">Transmembrane helix</keyword>
<dbReference type="PANTHER" id="PTHR45436:SF5">
    <property type="entry name" value="SENSOR HISTIDINE KINASE TRCS"/>
    <property type="match status" value="1"/>
</dbReference>
<dbReference type="FunFam" id="1.10.287.130:FF:000001">
    <property type="entry name" value="Two-component sensor histidine kinase"/>
    <property type="match status" value="1"/>
</dbReference>
<dbReference type="PANTHER" id="PTHR45436">
    <property type="entry name" value="SENSOR HISTIDINE KINASE YKOH"/>
    <property type="match status" value="1"/>
</dbReference>
<dbReference type="Pfam" id="PF00672">
    <property type="entry name" value="HAMP"/>
    <property type="match status" value="1"/>
</dbReference>
<dbReference type="CDD" id="cd00082">
    <property type="entry name" value="HisKA"/>
    <property type="match status" value="1"/>
</dbReference>
<evidence type="ECO:0000256" key="2">
    <source>
        <dbReference type="ARBA" id="ARBA00004651"/>
    </source>
</evidence>
<dbReference type="Pfam" id="PF00512">
    <property type="entry name" value="HisKA"/>
    <property type="match status" value="1"/>
</dbReference>
<evidence type="ECO:0000256" key="11">
    <source>
        <dbReference type="ARBA" id="ARBA00022989"/>
    </source>
</evidence>
<dbReference type="Gene3D" id="6.10.340.10">
    <property type="match status" value="1"/>
</dbReference>
<protein>
    <recommendedName>
        <fullName evidence="3">histidine kinase</fullName>
        <ecNumber evidence="3">2.7.13.3</ecNumber>
    </recommendedName>
</protein>
<feature type="domain" description="HAMP" evidence="16">
    <location>
        <begin position="177"/>
        <end position="231"/>
    </location>
</feature>
<evidence type="ECO:0000256" key="12">
    <source>
        <dbReference type="ARBA" id="ARBA00023012"/>
    </source>
</evidence>
<comment type="catalytic activity">
    <reaction evidence="1">
        <text>ATP + protein L-histidine = ADP + protein N-phospho-L-histidine.</text>
        <dbReference type="EC" id="2.7.13.3"/>
    </reaction>
</comment>
<evidence type="ECO:0000256" key="3">
    <source>
        <dbReference type="ARBA" id="ARBA00012438"/>
    </source>
</evidence>
<feature type="transmembrane region" description="Helical" evidence="14">
    <location>
        <begin position="7"/>
        <end position="30"/>
    </location>
</feature>
<dbReference type="PRINTS" id="PR00344">
    <property type="entry name" value="BCTRLSENSOR"/>
</dbReference>
<dbReference type="InterPro" id="IPR050428">
    <property type="entry name" value="TCS_sensor_his_kinase"/>
</dbReference>
<dbReference type="GO" id="GO:0005524">
    <property type="term" value="F:ATP binding"/>
    <property type="evidence" value="ECO:0007669"/>
    <property type="project" value="UniProtKB-KW"/>
</dbReference>
<evidence type="ECO:0000256" key="4">
    <source>
        <dbReference type="ARBA" id="ARBA00022475"/>
    </source>
</evidence>
<sequence length="457" mass="49609">MKLRTRIHLYSSVLFAVLLVLMNLAIYFMFSRLSMNSQLEQAEAEGSQIAAGMHSAAAAADVADLLRAYVPADGMIRLLSEDGSGPAPVTSASEQAISRLPAVYDVHVRSSILHEGGRTYASVSTPVIWADGSVRNVQLTKSLEHTVGTLNVLRVVLAVATLVALLPLVLSSRLLAGIIMKPIVQMTQTMQGIKRSGRFTRLELDDKSRDELVEMGQTFNEMIALLESNYLKQEKFVSDASHELRTPLTVIESYASLLKRRGLEHPELFEESVEAIHSEAIRMKELTEQLLLLARHKDHWNLSLAAVDLEELAEGSARAFRYAYGREVAVSVSPGGVAHGYSDEAKLKQLLFIFLDNARKYSDGEISLTLASAGPECVITIADRGIGIPKAELPKVFDRFYRVDEARGRKQGGAGLGLSLAAEIAEAIGAQLELDSVEGLGTTVKIRIAAAESGGAL</sequence>
<evidence type="ECO:0000313" key="17">
    <source>
        <dbReference type="EMBL" id="ASA24244.1"/>
    </source>
</evidence>
<keyword evidence="9 17" id="KW-0418">Kinase</keyword>
<dbReference type="PROSITE" id="PS50885">
    <property type="entry name" value="HAMP"/>
    <property type="match status" value="1"/>
</dbReference>
<dbReference type="EMBL" id="CP021780">
    <property type="protein sequence ID" value="ASA24244.1"/>
    <property type="molecule type" value="Genomic_DNA"/>
</dbReference>
<keyword evidence="6" id="KW-0808">Transferase</keyword>
<evidence type="ECO:0000256" key="1">
    <source>
        <dbReference type="ARBA" id="ARBA00000085"/>
    </source>
</evidence>
<keyword evidence="7 14" id="KW-0812">Transmembrane</keyword>
<dbReference type="EC" id="2.7.13.3" evidence="3"/>
<evidence type="ECO:0000256" key="7">
    <source>
        <dbReference type="ARBA" id="ARBA00022692"/>
    </source>
</evidence>
<proteinExistence type="predicted"/>
<accession>A0A2Z2KDZ5</accession>
<keyword evidence="10" id="KW-0067">ATP-binding</keyword>
<dbReference type="OrthoDB" id="9786919at2"/>
<dbReference type="Proteomes" id="UP000249890">
    <property type="component" value="Chromosome"/>
</dbReference>
<keyword evidence="13 14" id="KW-0472">Membrane</keyword>
<evidence type="ECO:0000259" key="16">
    <source>
        <dbReference type="PROSITE" id="PS50885"/>
    </source>
</evidence>
<evidence type="ECO:0000256" key="10">
    <source>
        <dbReference type="ARBA" id="ARBA00022840"/>
    </source>
</evidence>
<dbReference type="AlphaFoldDB" id="A0A2Z2KDZ5"/>
<evidence type="ECO:0000256" key="13">
    <source>
        <dbReference type="ARBA" id="ARBA00023136"/>
    </source>
</evidence>
<keyword evidence="18" id="KW-1185">Reference proteome</keyword>
<keyword evidence="8" id="KW-0547">Nucleotide-binding</keyword>
<dbReference type="InterPro" id="IPR036097">
    <property type="entry name" value="HisK_dim/P_sf"/>
</dbReference>
<evidence type="ECO:0000256" key="14">
    <source>
        <dbReference type="SAM" id="Phobius"/>
    </source>
</evidence>
<name>A0A2Z2KDZ5_9BACL</name>
<keyword evidence="5" id="KW-0597">Phosphoprotein</keyword>
<organism evidence="17 18">
    <name type="scientific">Paenibacillus donghaensis</name>
    <dbReference type="NCBI Taxonomy" id="414771"/>
    <lineage>
        <taxon>Bacteria</taxon>
        <taxon>Bacillati</taxon>
        <taxon>Bacillota</taxon>
        <taxon>Bacilli</taxon>
        <taxon>Bacillales</taxon>
        <taxon>Paenibacillaceae</taxon>
        <taxon>Paenibacillus</taxon>
    </lineage>
</organism>
<dbReference type="CDD" id="cd00075">
    <property type="entry name" value="HATPase"/>
    <property type="match status" value="1"/>
</dbReference>
<dbReference type="SMART" id="SM00387">
    <property type="entry name" value="HATPase_c"/>
    <property type="match status" value="1"/>
</dbReference>